<sequence>MEKYEEEEGRTMIEDMEEIEDMTIYYYNTLDDFLYNILFLFNDTWKEGRKGLEGRMDNGHT</sequence>
<reference evidence="2" key="1">
    <citation type="journal article" date="2008" name="Nat. Genet.">
        <title>The Pristionchus pacificus genome provides a unique perspective on nematode lifestyle and parasitism.</title>
        <authorList>
            <person name="Dieterich C."/>
            <person name="Clifton S.W."/>
            <person name="Schuster L.N."/>
            <person name="Chinwalla A."/>
            <person name="Delehaunty K."/>
            <person name="Dinkelacker I."/>
            <person name="Fulton L."/>
            <person name="Fulton R."/>
            <person name="Godfrey J."/>
            <person name="Minx P."/>
            <person name="Mitreva M."/>
            <person name="Roeseler W."/>
            <person name="Tian H."/>
            <person name="Witte H."/>
            <person name="Yang S.P."/>
            <person name="Wilson R.K."/>
            <person name="Sommer R.J."/>
        </authorList>
    </citation>
    <scope>NUCLEOTIDE SEQUENCE [LARGE SCALE GENOMIC DNA]</scope>
    <source>
        <strain evidence="2">PS312</strain>
    </source>
</reference>
<proteinExistence type="predicted"/>
<accession>A0A2A6B8L5</accession>
<organism evidence="1 2">
    <name type="scientific">Pristionchus pacificus</name>
    <name type="common">Parasitic nematode worm</name>
    <dbReference type="NCBI Taxonomy" id="54126"/>
    <lineage>
        <taxon>Eukaryota</taxon>
        <taxon>Metazoa</taxon>
        <taxon>Ecdysozoa</taxon>
        <taxon>Nematoda</taxon>
        <taxon>Chromadorea</taxon>
        <taxon>Rhabditida</taxon>
        <taxon>Rhabditina</taxon>
        <taxon>Diplogasteromorpha</taxon>
        <taxon>Diplogasteroidea</taxon>
        <taxon>Neodiplogasteridae</taxon>
        <taxon>Pristionchus</taxon>
    </lineage>
</organism>
<gene>
    <name evidence="1" type="primary">WBGene00282301</name>
</gene>
<reference evidence="1" key="2">
    <citation type="submission" date="2022-06" db="UniProtKB">
        <authorList>
            <consortium name="EnsemblMetazoa"/>
        </authorList>
    </citation>
    <scope>IDENTIFICATION</scope>
    <source>
        <strain evidence="1">PS312</strain>
    </source>
</reference>
<evidence type="ECO:0000313" key="1">
    <source>
        <dbReference type="EnsemblMetazoa" id="PPA43932.1"/>
    </source>
</evidence>
<name>A0A2A6B8L5_PRIPA</name>
<evidence type="ECO:0000313" key="2">
    <source>
        <dbReference type="Proteomes" id="UP000005239"/>
    </source>
</evidence>
<accession>A0A8R1Z5A5</accession>
<protein>
    <submittedName>
        <fullName evidence="1">Uncharacterized protein</fullName>
    </submittedName>
</protein>
<dbReference type="Proteomes" id="UP000005239">
    <property type="component" value="Unassembled WGS sequence"/>
</dbReference>
<keyword evidence="2" id="KW-1185">Reference proteome</keyword>
<dbReference type="AlphaFoldDB" id="A0A2A6B8L5"/>
<dbReference type="EnsemblMetazoa" id="PPA43932.1">
    <property type="protein sequence ID" value="PPA43932.1"/>
    <property type="gene ID" value="WBGene00282301"/>
</dbReference>